<proteinExistence type="predicted"/>
<dbReference type="OrthoDB" id="194865at2759"/>
<organism evidence="4 5">
    <name type="scientific">Muraenolepis orangiensis</name>
    <name type="common">Patagonian moray cod</name>
    <dbReference type="NCBI Taxonomy" id="630683"/>
    <lineage>
        <taxon>Eukaryota</taxon>
        <taxon>Metazoa</taxon>
        <taxon>Chordata</taxon>
        <taxon>Craniata</taxon>
        <taxon>Vertebrata</taxon>
        <taxon>Euteleostomi</taxon>
        <taxon>Actinopterygii</taxon>
        <taxon>Neopterygii</taxon>
        <taxon>Teleostei</taxon>
        <taxon>Neoteleostei</taxon>
        <taxon>Acanthomorphata</taxon>
        <taxon>Zeiogadaria</taxon>
        <taxon>Gadariae</taxon>
        <taxon>Gadiformes</taxon>
        <taxon>Muraenolepidoidei</taxon>
        <taxon>Muraenolepididae</taxon>
        <taxon>Muraenolepis</taxon>
    </lineage>
</organism>
<feature type="region of interest" description="Disordered" evidence="3">
    <location>
        <begin position="113"/>
        <end position="136"/>
    </location>
</feature>
<protein>
    <submittedName>
        <fullName evidence="4">Uncharacterized protein</fullName>
    </submittedName>
</protein>
<gene>
    <name evidence="4" type="ORF">NHX12_014121</name>
</gene>
<dbReference type="PANTHER" id="PTHR14189">
    <property type="entry name" value="PROTEIN PHOSPHATASE METHYLESTERASE-1 RELATED"/>
    <property type="match status" value="1"/>
</dbReference>
<reference evidence="4" key="1">
    <citation type="submission" date="2022-07" db="EMBL/GenBank/DDBJ databases">
        <title>Chromosome-level genome of Muraenolepis orangiensis.</title>
        <authorList>
            <person name="Kim J."/>
        </authorList>
    </citation>
    <scope>NUCLEOTIDE SEQUENCE</scope>
    <source>
        <strain evidence="4">KU_S4_2022</strain>
        <tissue evidence="4">Muscle</tissue>
    </source>
</reference>
<dbReference type="GO" id="GO:0051723">
    <property type="term" value="F:protein methylesterase activity"/>
    <property type="evidence" value="ECO:0007669"/>
    <property type="project" value="InterPro"/>
</dbReference>
<evidence type="ECO:0000256" key="1">
    <source>
        <dbReference type="ARBA" id="ARBA00022487"/>
    </source>
</evidence>
<dbReference type="EMBL" id="JANIIK010000118">
    <property type="protein sequence ID" value="KAJ3585402.1"/>
    <property type="molecule type" value="Genomic_DNA"/>
</dbReference>
<name>A0A9Q0I3G9_9TELE</name>
<evidence type="ECO:0000256" key="3">
    <source>
        <dbReference type="SAM" id="MobiDB-lite"/>
    </source>
</evidence>
<dbReference type="PANTHER" id="PTHR14189:SF0">
    <property type="entry name" value="PROTEIN PHOSPHATASE METHYLESTERASE 1"/>
    <property type="match status" value="1"/>
</dbReference>
<comment type="caution">
    <text evidence="4">The sequence shown here is derived from an EMBL/GenBank/DDBJ whole genome shotgun (WGS) entry which is preliminary data.</text>
</comment>
<keyword evidence="2" id="KW-0378">Hydrolase</keyword>
<evidence type="ECO:0000313" key="5">
    <source>
        <dbReference type="Proteomes" id="UP001148018"/>
    </source>
</evidence>
<dbReference type="InterPro" id="IPR016812">
    <property type="entry name" value="PPase_methylesterase_euk"/>
</dbReference>
<dbReference type="AlphaFoldDB" id="A0A9Q0I3G9"/>
<dbReference type="Proteomes" id="UP001148018">
    <property type="component" value="Unassembled WGS sequence"/>
</dbReference>
<sequence length="136" mass="14857">MWKENIDTEEVYKAGTCGPLLVLLHGGGHCPILGRLHCEQCDGGAPQNAELVELTSSQWNAIEWSVKSGQIKNLESARVSVVGQIKKCEVEEVVLEPASPVEDVVVKGNEELYDQNHLNDKENSTTDVSLSDIQVS</sequence>
<accession>A0A9Q0I3G9</accession>
<keyword evidence="5" id="KW-1185">Reference proteome</keyword>
<keyword evidence="1" id="KW-0719">Serine esterase</keyword>
<feature type="compositionally biased region" description="Polar residues" evidence="3">
    <location>
        <begin position="125"/>
        <end position="136"/>
    </location>
</feature>
<evidence type="ECO:0000256" key="2">
    <source>
        <dbReference type="ARBA" id="ARBA00022801"/>
    </source>
</evidence>
<evidence type="ECO:0000313" key="4">
    <source>
        <dbReference type="EMBL" id="KAJ3585402.1"/>
    </source>
</evidence>